<sequence>LIFFQEIHIEKRSKGDVQLYLQVPSTVPSFSNCPIIKVEYVVEVKFESTGTLNSNIEAKIPITIGTVPLKEASGECSTSPMYPSISRLDGPPPYPAQNDAASPPTYKDSIKGVDGTVVDKADLEPFVPLYPFYPQLPPNEKTGADKF</sequence>
<dbReference type="GO" id="GO:0015031">
    <property type="term" value="P:protein transport"/>
    <property type="evidence" value="ECO:0007669"/>
    <property type="project" value="TreeGrafter"/>
</dbReference>
<dbReference type="OrthoDB" id="2333384at2759"/>
<dbReference type="Pfam" id="PF02752">
    <property type="entry name" value="Arrestin_C"/>
    <property type="match status" value="1"/>
</dbReference>
<dbReference type="Gene3D" id="2.60.40.640">
    <property type="match status" value="1"/>
</dbReference>
<protein>
    <recommendedName>
        <fullName evidence="2">Arrestin C-terminal-like domain-containing protein</fullName>
    </recommendedName>
</protein>
<dbReference type="PANTHER" id="PTHR11188:SF175">
    <property type="entry name" value="ARRESTIN C-TERMINAL-LIKE DOMAIN-CONTAINING PROTEIN"/>
    <property type="match status" value="1"/>
</dbReference>
<dbReference type="InterPro" id="IPR050357">
    <property type="entry name" value="Arrestin_domain-protein"/>
</dbReference>
<dbReference type="EMBL" id="KN612704">
    <property type="protein sequence ID" value="KHJ75482.1"/>
    <property type="molecule type" value="Genomic_DNA"/>
</dbReference>
<feature type="domain" description="Arrestin C-terminal-like" evidence="2">
    <location>
        <begin position="7"/>
        <end position="69"/>
    </location>
</feature>
<evidence type="ECO:0000313" key="3">
    <source>
        <dbReference type="EMBL" id="KHJ75482.1"/>
    </source>
</evidence>
<gene>
    <name evidence="3" type="ORF">OESDEN_24902</name>
</gene>
<evidence type="ECO:0000259" key="2">
    <source>
        <dbReference type="Pfam" id="PF02752"/>
    </source>
</evidence>
<dbReference type="SUPFAM" id="SSF81296">
    <property type="entry name" value="E set domains"/>
    <property type="match status" value="1"/>
</dbReference>
<dbReference type="InterPro" id="IPR014752">
    <property type="entry name" value="Arrestin-like_C"/>
</dbReference>
<proteinExistence type="predicted"/>
<dbReference type="GO" id="GO:0005737">
    <property type="term" value="C:cytoplasm"/>
    <property type="evidence" value="ECO:0007669"/>
    <property type="project" value="TreeGrafter"/>
</dbReference>
<dbReference type="InterPro" id="IPR014756">
    <property type="entry name" value="Ig_E-set"/>
</dbReference>
<evidence type="ECO:0000313" key="4">
    <source>
        <dbReference type="Proteomes" id="UP000053660"/>
    </source>
</evidence>
<keyword evidence="4" id="KW-1185">Reference proteome</keyword>
<dbReference type="PANTHER" id="PTHR11188">
    <property type="entry name" value="ARRESTIN DOMAIN CONTAINING PROTEIN"/>
    <property type="match status" value="1"/>
</dbReference>
<dbReference type="AlphaFoldDB" id="A0A0B1RWD4"/>
<dbReference type="Proteomes" id="UP000053660">
    <property type="component" value="Unassembled WGS sequence"/>
</dbReference>
<evidence type="ECO:0000256" key="1">
    <source>
        <dbReference type="SAM" id="MobiDB-lite"/>
    </source>
</evidence>
<dbReference type="InterPro" id="IPR011022">
    <property type="entry name" value="Arrestin_C-like"/>
</dbReference>
<feature type="region of interest" description="Disordered" evidence="1">
    <location>
        <begin position="72"/>
        <end position="111"/>
    </location>
</feature>
<organism evidence="3 4">
    <name type="scientific">Oesophagostomum dentatum</name>
    <name type="common">Nodular worm</name>
    <dbReference type="NCBI Taxonomy" id="61180"/>
    <lineage>
        <taxon>Eukaryota</taxon>
        <taxon>Metazoa</taxon>
        <taxon>Ecdysozoa</taxon>
        <taxon>Nematoda</taxon>
        <taxon>Chromadorea</taxon>
        <taxon>Rhabditida</taxon>
        <taxon>Rhabditina</taxon>
        <taxon>Rhabditomorpha</taxon>
        <taxon>Strongyloidea</taxon>
        <taxon>Strongylidae</taxon>
        <taxon>Oesophagostomum</taxon>
    </lineage>
</organism>
<feature type="non-terminal residue" evidence="3">
    <location>
        <position position="1"/>
    </location>
</feature>
<accession>A0A0B1RWD4</accession>
<reference evidence="3 4" key="1">
    <citation type="submission" date="2014-03" db="EMBL/GenBank/DDBJ databases">
        <title>Draft genome of the hookworm Oesophagostomum dentatum.</title>
        <authorList>
            <person name="Mitreva M."/>
        </authorList>
    </citation>
    <scope>NUCLEOTIDE SEQUENCE [LARGE SCALE GENOMIC DNA]</scope>
    <source>
        <strain evidence="3 4">OD-Hann</strain>
    </source>
</reference>
<name>A0A0B1RWD4_OESDE</name>